<dbReference type="GO" id="GO:0016787">
    <property type="term" value="F:hydrolase activity"/>
    <property type="evidence" value="ECO:0007669"/>
    <property type="project" value="UniProtKB-KW"/>
</dbReference>
<dbReference type="Gene3D" id="3.40.50.1000">
    <property type="entry name" value="HAD superfamily/HAD-like"/>
    <property type="match status" value="1"/>
</dbReference>
<keyword evidence="2 4" id="KW-0378">Hydrolase</keyword>
<keyword evidence="5" id="KW-1185">Reference proteome</keyword>
<dbReference type="Pfam" id="PF00702">
    <property type="entry name" value="Hydrolase"/>
    <property type="match status" value="1"/>
</dbReference>
<gene>
    <name evidence="4" type="ORF">DVS28_a2841</name>
</gene>
<dbReference type="Proteomes" id="UP000264006">
    <property type="component" value="Chromosome"/>
</dbReference>
<reference evidence="4 5" key="1">
    <citation type="submission" date="2018-09" db="EMBL/GenBank/DDBJ databases">
        <title>Complete genome sequence of Euzebya sp. DY32-46 isolated from seawater of Pacific Ocean.</title>
        <authorList>
            <person name="Xu L."/>
            <person name="Wu Y.-H."/>
            <person name="Xu X.-W."/>
        </authorList>
    </citation>
    <scope>NUCLEOTIDE SEQUENCE [LARGE SCALE GENOMIC DNA]</scope>
    <source>
        <strain evidence="4 5">DY32-46</strain>
    </source>
</reference>
<dbReference type="InterPro" id="IPR023214">
    <property type="entry name" value="HAD_sf"/>
</dbReference>
<dbReference type="OrthoDB" id="9810501at2"/>
<dbReference type="PRINTS" id="PR00413">
    <property type="entry name" value="HADHALOGNASE"/>
</dbReference>
<evidence type="ECO:0000256" key="1">
    <source>
        <dbReference type="ARBA" id="ARBA00001946"/>
    </source>
</evidence>
<comment type="cofactor">
    <cofactor evidence="1">
        <name>Mg(2+)</name>
        <dbReference type="ChEBI" id="CHEBI:18420"/>
    </cofactor>
</comment>
<protein>
    <submittedName>
        <fullName evidence="4">HAD-superfamily hydrolase, subfamily IA, variant 1</fullName>
    </submittedName>
</protein>
<evidence type="ECO:0000256" key="2">
    <source>
        <dbReference type="ARBA" id="ARBA00022801"/>
    </source>
</evidence>
<dbReference type="InterPro" id="IPR036412">
    <property type="entry name" value="HAD-like_sf"/>
</dbReference>
<accession>A0A346XZ73</accession>
<dbReference type="GO" id="GO:0044281">
    <property type="term" value="P:small molecule metabolic process"/>
    <property type="evidence" value="ECO:0007669"/>
    <property type="project" value="UniProtKB-ARBA"/>
</dbReference>
<dbReference type="KEGG" id="euz:DVS28_a2841"/>
<proteinExistence type="predicted"/>
<evidence type="ECO:0000256" key="3">
    <source>
        <dbReference type="ARBA" id="ARBA00022842"/>
    </source>
</evidence>
<sequence length="241" mass="26561">MTVVSPLTGGPLDAVVLDWGGTLTEHVEVELIDMWRVAAERIDPDRAAELTDQLIAIEAAAWAKTTTTMRSSRLMDLLLEAGHVLDVDVAEAVLHAAQEAHLDAWTPSIRHRTDAVPTLRRLREAGLKVGMLSNTHWPRSFHEQFLERDGLDGLIDVRLYTSEIDWVKPHIQPFATVVQRLRVPMERCVFVGDRPIDDIQGAVEAGMSAVWVRNDHTPGDPSDAHAVIDALSELPGVLGLA</sequence>
<dbReference type="InterPro" id="IPR051400">
    <property type="entry name" value="HAD-like_hydrolase"/>
</dbReference>
<dbReference type="InterPro" id="IPR006439">
    <property type="entry name" value="HAD-SF_hydro_IA"/>
</dbReference>
<evidence type="ECO:0000313" key="4">
    <source>
        <dbReference type="EMBL" id="AXV07520.1"/>
    </source>
</evidence>
<dbReference type="NCBIfam" id="TIGR01549">
    <property type="entry name" value="HAD-SF-IA-v1"/>
    <property type="match status" value="1"/>
</dbReference>
<evidence type="ECO:0000313" key="5">
    <source>
        <dbReference type="Proteomes" id="UP000264006"/>
    </source>
</evidence>
<dbReference type="RefSeq" id="WP_114591996.1">
    <property type="nucleotide sequence ID" value="NZ_CP031165.1"/>
</dbReference>
<dbReference type="EMBL" id="CP031165">
    <property type="protein sequence ID" value="AXV07520.1"/>
    <property type="molecule type" value="Genomic_DNA"/>
</dbReference>
<organism evidence="4 5">
    <name type="scientific">Euzebya pacifica</name>
    <dbReference type="NCBI Taxonomy" id="1608957"/>
    <lineage>
        <taxon>Bacteria</taxon>
        <taxon>Bacillati</taxon>
        <taxon>Actinomycetota</taxon>
        <taxon>Nitriliruptoria</taxon>
        <taxon>Euzebyales</taxon>
    </lineage>
</organism>
<dbReference type="SUPFAM" id="SSF56784">
    <property type="entry name" value="HAD-like"/>
    <property type="match status" value="1"/>
</dbReference>
<keyword evidence="3" id="KW-0460">Magnesium</keyword>
<dbReference type="SFLD" id="SFLDS00003">
    <property type="entry name" value="Haloacid_Dehalogenase"/>
    <property type="match status" value="1"/>
</dbReference>
<dbReference type="SFLD" id="SFLDG01129">
    <property type="entry name" value="C1.5:_HAD__Beta-PGM__Phosphata"/>
    <property type="match status" value="1"/>
</dbReference>
<dbReference type="AlphaFoldDB" id="A0A346XZ73"/>
<dbReference type="PANTHER" id="PTHR46470">
    <property type="entry name" value="N-ACYLNEURAMINATE-9-PHOSPHATASE"/>
    <property type="match status" value="1"/>
</dbReference>
<name>A0A346XZ73_9ACTN</name>